<protein>
    <submittedName>
        <fullName evidence="1">Uncharacterized protein</fullName>
    </submittedName>
</protein>
<dbReference type="AlphaFoldDB" id="A0A413R529"/>
<accession>A0A413R529</accession>
<proteinExistence type="predicted"/>
<feature type="non-terminal residue" evidence="1">
    <location>
        <position position="1"/>
    </location>
</feature>
<organism evidence="1 2">
    <name type="scientific">Eubacterium ventriosum</name>
    <dbReference type="NCBI Taxonomy" id="39496"/>
    <lineage>
        <taxon>Bacteria</taxon>
        <taxon>Bacillati</taxon>
        <taxon>Bacillota</taxon>
        <taxon>Clostridia</taxon>
        <taxon>Eubacteriales</taxon>
        <taxon>Eubacteriaceae</taxon>
        <taxon>Eubacterium</taxon>
    </lineage>
</organism>
<comment type="caution">
    <text evidence="1">The sequence shown here is derived from an EMBL/GenBank/DDBJ whole genome shotgun (WGS) entry which is preliminary data.</text>
</comment>
<reference evidence="1 2" key="1">
    <citation type="submission" date="2018-08" db="EMBL/GenBank/DDBJ databases">
        <title>A genome reference for cultivated species of the human gut microbiota.</title>
        <authorList>
            <person name="Zou Y."/>
            <person name="Xue W."/>
            <person name="Luo G."/>
        </authorList>
    </citation>
    <scope>NUCLEOTIDE SEQUENCE [LARGE SCALE GENOMIC DNA]</scope>
    <source>
        <strain evidence="1 2">AM44-11BH</strain>
    </source>
</reference>
<evidence type="ECO:0000313" key="2">
    <source>
        <dbReference type="Proteomes" id="UP000284779"/>
    </source>
</evidence>
<sequence length="121" mass="13936">LSLKYLCFLISLDMVSGEQTITSAIAAKLKCFFILIESPVCFPRLSVVLFFFSQAFSLQSQKDTFLLYHCSTNLWVDCKKQNFEIHLRNQFILMLKNLILKKFLILNFIVISTFPKGADSP</sequence>
<dbReference type="EMBL" id="QSFD01000021">
    <property type="protein sequence ID" value="RHA16662.1"/>
    <property type="molecule type" value="Genomic_DNA"/>
</dbReference>
<name>A0A413R529_9FIRM</name>
<keyword evidence="2" id="KW-1185">Reference proteome</keyword>
<dbReference type="Proteomes" id="UP000284779">
    <property type="component" value="Unassembled WGS sequence"/>
</dbReference>
<gene>
    <name evidence="1" type="ORF">DW944_11475</name>
</gene>
<evidence type="ECO:0000313" key="1">
    <source>
        <dbReference type="EMBL" id="RHA16662.1"/>
    </source>
</evidence>